<proteinExistence type="predicted"/>
<name>A0A6J7KFI8_9ZZZZ</name>
<reference evidence="1" key="1">
    <citation type="submission" date="2020-05" db="EMBL/GenBank/DDBJ databases">
        <authorList>
            <person name="Chiriac C."/>
            <person name="Salcher M."/>
            <person name="Ghai R."/>
            <person name="Kavagutti S V."/>
        </authorList>
    </citation>
    <scope>NUCLEOTIDE SEQUENCE</scope>
</reference>
<organism evidence="1">
    <name type="scientific">freshwater metagenome</name>
    <dbReference type="NCBI Taxonomy" id="449393"/>
    <lineage>
        <taxon>unclassified sequences</taxon>
        <taxon>metagenomes</taxon>
        <taxon>ecological metagenomes</taxon>
    </lineage>
</organism>
<evidence type="ECO:0000313" key="1">
    <source>
        <dbReference type="EMBL" id="CAB4953623.1"/>
    </source>
</evidence>
<gene>
    <name evidence="1" type="ORF">UFOPK3564_03632</name>
</gene>
<dbReference type="EMBL" id="CAFBMK010000371">
    <property type="protein sequence ID" value="CAB4953623.1"/>
    <property type="molecule type" value="Genomic_DNA"/>
</dbReference>
<accession>A0A6J7KFI8</accession>
<dbReference type="PROSITE" id="PS51257">
    <property type="entry name" value="PROKAR_LIPOPROTEIN"/>
    <property type="match status" value="1"/>
</dbReference>
<dbReference type="AlphaFoldDB" id="A0A6J7KFI8"/>
<sequence>MSTRPATAAVVALACVAAGGALTGCETTQEKSAAIGKRAAAVDVPGRVRIGRPSPEVRLVAKTELRGEEGNAVVVELQNTGPRALVRYPVALRTIVAGRPQYANDFEGGDELLLRVPVIPPRGRVTWVNAGLPPAAEGAKLAVVLGSPIRRSRRPAAELAVSELQRSTEDSGPEGVAVTGVVRNPLRREQTEVPVYVTVREGGRITAAGATRIASIPARSTAPFEAVLVGDGRTGRLAAQALPTKLPTTRSSR</sequence>
<protein>
    <submittedName>
        <fullName evidence="1">Unannotated protein</fullName>
    </submittedName>
</protein>